<dbReference type="InterPro" id="IPR000195">
    <property type="entry name" value="Rab-GAP-TBC_dom"/>
</dbReference>
<dbReference type="GO" id="GO:0031267">
    <property type="term" value="F:small GTPase binding"/>
    <property type="evidence" value="ECO:0007669"/>
    <property type="project" value="TreeGrafter"/>
</dbReference>
<dbReference type="PANTHER" id="PTHR47219">
    <property type="entry name" value="RAB GTPASE-ACTIVATING PROTEIN 1-LIKE"/>
    <property type="match status" value="1"/>
</dbReference>
<protein>
    <submittedName>
        <fullName evidence="2">Putative rab6 GTP-binding protein</fullName>
    </submittedName>
</protein>
<dbReference type="InterPro" id="IPR035969">
    <property type="entry name" value="Rab-GAP_TBC_sf"/>
</dbReference>
<dbReference type="AlphaFoldDB" id="A0A0M9G5W6"/>
<gene>
    <name evidence="2" type="ORF">ABB37_02743</name>
</gene>
<dbReference type="SMART" id="SM00164">
    <property type="entry name" value="TBC"/>
    <property type="match status" value="1"/>
</dbReference>
<dbReference type="VEuPathDB" id="TriTrypDB:LpyrH10_04_2930"/>
<accession>A0A0M9G5W6</accession>
<name>A0A0M9G5W6_LEPPY</name>
<dbReference type="Gene3D" id="1.10.8.270">
    <property type="entry name" value="putative rabgap domain of human tbc1 domain family member 14 like domains"/>
    <property type="match status" value="1"/>
</dbReference>
<organism evidence="2 3">
    <name type="scientific">Leptomonas pyrrhocoris</name>
    <name type="common">Firebug parasite</name>
    <dbReference type="NCBI Taxonomy" id="157538"/>
    <lineage>
        <taxon>Eukaryota</taxon>
        <taxon>Discoba</taxon>
        <taxon>Euglenozoa</taxon>
        <taxon>Kinetoplastea</taxon>
        <taxon>Metakinetoplastina</taxon>
        <taxon>Trypanosomatida</taxon>
        <taxon>Trypanosomatidae</taxon>
        <taxon>Leishmaniinae</taxon>
        <taxon>Leptomonas</taxon>
    </lineage>
</organism>
<dbReference type="EMBL" id="LGTL01000004">
    <property type="protein sequence ID" value="KPA83013.1"/>
    <property type="molecule type" value="Genomic_DNA"/>
</dbReference>
<evidence type="ECO:0000313" key="3">
    <source>
        <dbReference type="Proteomes" id="UP000037923"/>
    </source>
</evidence>
<evidence type="ECO:0000313" key="2">
    <source>
        <dbReference type="EMBL" id="KPA83013.1"/>
    </source>
</evidence>
<dbReference type="GeneID" id="26903034"/>
<dbReference type="SUPFAM" id="SSF47923">
    <property type="entry name" value="Ypt/Rab-GAP domain of gyp1p"/>
    <property type="match status" value="2"/>
</dbReference>
<dbReference type="InterPro" id="IPR050302">
    <property type="entry name" value="Rab_GAP_TBC_domain"/>
</dbReference>
<evidence type="ECO:0000259" key="1">
    <source>
        <dbReference type="PROSITE" id="PS50086"/>
    </source>
</evidence>
<dbReference type="RefSeq" id="XP_015661452.1">
    <property type="nucleotide sequence ID" value="XM_015799850.1"/>
</dbReference>
<reference evidence="2 3" key="1">
    <citation type="submission" date="2015-07" db="EMBL/GenBank/DDBJ databases">
        <title>High-quality genome of monoxenous trypanosomatid Leptomonas pyrrhocoris.</title>
        <authorList>
            <person name="Flegontov P."/>
            <person name="Butenko A."/>
            <person name="Firsov S."/>
            <person name="Vlcek C."/>
            <person name="Logacheva M.D."/>
            <person name="Field M."/>
            <person name="Filatov D."/>
            <person name="Flegontova O."/>
            <person name="Gerasimov E."/>
            <person name="Jackson A.P."/>
            <person name="Kelly S."/>
            <person name="Opperdoes F."/>
            <person name="O'Reilly A."/>
            <person name="Votypka J."/>
            <person name="Yurchenko V."/>
            <person name="Lukes J."/>
        </authorList>
    </citation>
    <scope>NUCLEOTIDE SEQUENCE [LARGE SCALE GENOMIC DNA]</scope>
    <source>
        <strain evidence="2">H10</strain>
    </source>
</reference>
<dbReference type="Pfam" id="PF00566">
    <property type="entry name" value="RabGAP-TBC"/>
    <property type="match status" value="1"/>
</dbReference>
<sequence length="415" mass="46431">MSTPSNVAVYPVREGASEVIEVVDDYGFLSSRSANNTDVADTVILDTAASLTSSGSSWAAEALGAEERWWASAFLLYLSWKSASYRPAELIVEDADSSSVASSPACSCHHTHGRQQQQQETDAALVDRWFWSRWEARLRQYGGCPHMSLRGLLWGFFAGAWQQTAEAQHREATQYVMTLADPGPAWMLSNPNYAAALEAIDRDVGRTFPHHVLFHGALSRSAGQRQLRRLLGAYAARDPEVGYCQGMAFVAAVVLMVAPETQAYQIFCGLMRDGDGGTRHNQLGDRHGMRQLYRSGFPLLQTLLRELERHVESLLPALAAHLQSNEVQISMFASRWFLTLFVHQLPPPLLLRVWDFFLVRGWTVMVQVAVALLHQEQGELLKLDLEGVLLRLKSLRSRRQNGEELLRRLCSVPLL</sequence>
<dbReference type="Proteomes" id="UP000037923">
    <property type="component" value="Unassembled WGS sequence"/>
</dbReference>
<dbReference type="GO" id="GO:0005096">
    <property type="term" value="F:GTPase activator activity"/>
    <property type="evidence" value="ECO:0007669"/>
    <property type="project" value="TreeGrafter"/>
</dbReference>
<comment type="caution">
    <text evidence="2">The sequence shown here is derived from an EMBL/GenBank/DDBJ whole genome shotgun (WGS) entry which is preliminary data.</text>
</comment>
<dbReference type="OrthoDB" id="246639at2759"/>
<dbReference type="OMA" id="RICCYMR"/>
<keyword evidence="3" id="KW-1185">Reference proteome</keyword>
<dbReference type="PROSITE" id="PS50086">
    <property type="entry name" value="TBC_RABGAP"/>
    <property type="match status" value="1"/>
</dbReference>
<dbReference type="Gene3D" id="1.10.472.80">
    <property type="entry name" value="Ypt/Rab-GAP domain of gyp1p, domain 3"/>
    <property type="match status" value="1"/>
</dbReference>
<dbReference type="PANTHER" id="PTHR47219:SF9">
    <property type="entry name" value="GTPASE ACTIVATING PROTEIN AND CENTROSOME-ASSOCIATED, ISOFORM B"/>
    <property type="match status" value="1"/>
</dbReference>
<proteinExistence type="predicted"/>
<feature type="domain" description="Rab-GAP TBC" evidence="1">
    <location>
        <begin position="144"/>
        <end position="361"/>
    </location>
</feature>